<reference evidence="1 2" key="1">
    <citation type="submission" date="2015-01" db="EMBL/GenBank/DDBJ databases">
        <authorList>
            <person name="Xiang T."/>
            <person name="Song Y."/>
            <person name="Huang L."/>
            <person name="Wang B."/>
            <person name="Wu P."/>
        </authorList>
    </citation>
    <scope>NUCLEOTIDE SEQUENCE [LARGE SCALE GENOMIC DNA]</scope>
    <source>
        <strain evidence="1 2">CcD93</strain>
    </source>
</reference>
<proteinExistence type="predicted"/>
<dbReference type="AlphaFoldDB" id="A0A0B7IWG8"/>
<dbReference type="STRING" id="1848903.CCAND38_150016"/>
<organism evidence="1 2">
    <name type="scientific">Capnocytophaga canis</name>
    <dbReference type="NCBI Taxonomy" id="1848903"/>
    <lineage>
        <taxon>Bacteria</taxon>
        <taxon>Pseudomonadati</taxon>
        <taxon>Bacteroidota</taxon>
        <taxon>Flavobacteriia</taxon>
        <taxon>Flavobacteriales</taxon>
        <taxon>Flavobacteriaceae</taxon>
        <taxon>Capnocytophaga</taxon>
    </lineage>
</organism>
<protein>
    <submittedName>
        <fullName evidence="1">Uncharacterized protein</fullName>
    </submittedName>
</protein>
<dbReference type="EMBL" id="CDOL01000283">
    <property type="protein sequence ID" value="CEN54452.1"/>
    <property type="molecule type" value="Genomic_DNA"/>
</dbReference>
<gene>
    <name evidence="1" type="ORF">CCAND93_90036</name>
</gene>
<sequence length="213" mass="24438">MLKSVFYGDIENLINRMSSVTATFNLSPIDFAQFDLYSTIYVKQLGSLFMPISVTYTAGEFATVEMLRISPDEKNNSNYLKTSILKTHQSIKDSQSMKKKINNITIIGNESTIQVSKSIKYSSENQNTVKSNNQCRFFITSNFYITKIQKNMAINNKYCRQGQVLMMEQGVIPSTPINEHDVFEALKECGFQYKLVSFEHITDDQELISYGYR</sequence>
<evidence type="ECO:0000313" key="1">
    <source>
        <dbReference type="EMBL" id="CEN54452.1"/>
    </source>
</evidence>
<dbReference type="OrthoDB" id="1274452at2"/>
<evidence type="ECO:0000313" key="2">
    <source>
        <dbReference type="Proteomes" id="UP000038200"/>
    </source>
</evidence>
<accession>A0A0B7IWG8</accession>
<name>A0A0B7IWG8_9FLAO</name>
<dbReference type="Proteomes" id="UP000038200">
    <property type="component" value="Unassembled WGS sequence"/>
</dbReference>
<dbReference type="RefSeq" id="WP_042010183.1">
    <property type="nucleotide sequence ID" value="NZ_CDOL01000283.1"/>
</dbReference>